<dbReference type="KEGG" id="sted:SPTER_07840"/>
<sequence length="134" mass="16016">MVYDQDDFPPERFDNTSYAADKLSKTGDIQYKTAWSNQCIEYWFLLHFENLQADIDREQYKKKLSQHLRRHGLGEYRKNLTNLFSLLKQYGNLELAIRFAENRLKEFGKQKPSMQRPATKVHELVVDLLKYIPK</sequence>
<organism evidence="1 2">
    <name type="scientific">Sporomusa termitida</name>
    <dbReference type="NCBI Taxonomy" id="2377"/>
    <lineage>
        <taxon>Bacteria</taxon>
        <taxon>Bacillati</taxon>
        <taxon>Bacillota</taxon>
        <taxon>Negativicutes</taxon>
        <taxon>Selenomonadales</taxon>
        <taxon>Sporomusaceae</taxon>
        <taxon>Sporomusa</taxon>
    </lineage>
</organism>
<gene>
    <name evidence="1" type="ORF">SPTER_07840</name>
</gene>
<dbReference type="InterPro" id="IPR025591">
    <property type="entry name" value="RloB"/>
</dbReference>
<evidence type="ECO:0000313" key="2">
    <source>
        <dbReference type="Proteomes" id="UP000320776"/>
    </source>
</evidence>
<proteinExistence type="predicted"/>
<dbReference type="Proteomes" id="UP000320776">
    <property type="component" value="Chromosome"/>
</dbReference>
<keyword evidence="2" id="KW-1185">Reference proteome</keyword>
<dbReference type="AlphaFoldDB" id="A0A517DQ74"/>
<dbReference type="EMBL" id="CP036259">
    <property type="protein sequence ID" value="QDR79509.1"/>
    <property type="molecule type" value="Genomic_DNA"/>
</dbReference>
<protein>
    <submittedName>
        <fullName evidence="1">RloB-like protein</fullName>
    </submittedName>
</protein>
<evidence type="ECO:0000313" key="1">
    <source>
        <dbReference type="EMBL" id="QDR79509.1"/>
    </source>
</evidence>
<name>A0A517DQ74_9FIRM</name>
<dbReference type="Pfam" id="PF13707">
    <property type="entry name" value="RloB"/>
    <property type="match status" value="1"/>
</dbReference>
<reference evidence="1 2" key="1">
    <citation type="submission" date="2019-02" db="EMBL/GenBank/DDBJ databases">
        <title>Closed genome of Sporomusa termitida DSM 4440.</title>
        <authorList>
            <person name="Poehlein A."/>
            <person name="Daniel R."/>
        </authorList>
    </citation>
    <scope>NUCLEOTIDE SEQUENCE [LARGE SCALE GENOMIC DNA]</scope>
    <source>
        <strain evidence="1 2">DSM 4440</strain>
    </source>
</reference>
<accession>A0A517DQ74</accession>
<dbReference type="RefSeq" id="WP_170233136.1">
    <property type="nucleotide sequence ID" value="NZ_CP036259.1"/>
</dbReference>